<evidence type="ECO:0000256" key="4">
    <source>
        <dbReference type="SAM" id="SignalP"/>
    </source>
</evidence>
<keyword evidence="6" id="KW-1185">Reference proteome</keyword>
<keyword evidence="2 3" id="KW-0802">TPR repeat</keyword>
<dbReference type="AlphaFoldDB" id="A0A842HX52"/>
<dbReference type="SMART" id="SM00028">
    <property type="entry name" value="TPR"/>
    <property type="match status" value="3"/>
</dbReference>
<dbReference type="Gene3D" id="1.25.40.10">
    <property type="entry name" value="Tetratricopeptide repeat domain"/>
    <property type="match status" value="1"/>
</dbReference>
<organism evidence="5 6">
    <name type="scientific">Parasphingopyxis marina</name>
    <dbReference type="NCBI Taxonomy" id="2761622"/>
    <lineage>
        <taxon>Bacteria</taxon>
        <taxon>Pseudomonadati</taxon>
        <taxon>Pseudomonadota</taxon>
        <taxon>Alphaproteobacteria</taxon>
        <taxon>Sphingomonadales</taxon>
        <taxon>Sphingomonadaceae</taxon>
        <taxon>Parasphingopyxis</taxon>
    </lineage>
</organism>
<evidence type="ECO:0000256" key="2">
    <source>
        <dbReference type="ARBA" id="ARBA00022803"/>
    </source>
</evidence>
<keyword evidence="1" id="KW-0677">Repeat</keyword>
<dbReference type="InterPro" id="IPR013105">
    <property type="entry name" value="TPR_2"/>
</dbReference>
<dbReference type="Pfam" id="PF07719">
    <property type="entry name" value="TPR_2"/>
    <property type="match status" value="1"/>
</dbReference>
<evidence type="ECO:0000313" key="6">
    <source>
        <dbReference type="Proteomes" id="UP000564378"/>
    </source>
</evidence>
<dbReference type="RefSeq" id="WP_185800879.1">
    <property type="nucleotide sequence ID" value="NZ_JACJVJ010000001.1"/>
</dbReference>
<dbReference type="GO" id="GO:0009279">
    <property type="term" value="C:cell outer membrane"/>
    <property type="evidence" value="ECO:0007669"/>
    <property type="project" value="TreeGrafter"/>
</dbReference>
<feature type="repeat" description="TPR" evidence="3">
    <location>
        <begin position="68"/>
        <end position="101"/>
    </location>
</feature>
<reference evidence="5 6" key="1">
    <citation type="submission" date="2020-08" db="EMBL/GenBank/DDBJ databases">
        <title>Draft genome sequence of Parasphingopyxis sp. GrpM-11.</title>
        <authorList>
            <person name="Oh J."/>
            <person name="Roh D.-H."/>
        </authorList>
    </citation>
    <scope>NUCLEOTIDE SEQUENCE [LARGE SCALE GENOMIC DNA]</scope>
    <source>
        <strain evidence="5 6">GrpM-11</strain>
    </source>
</reference>
<dbReference type="PROSITE" id="PS50005">
    <property type="entry name" value="TPR"/>
    <property type="match status" value="1"/>
</dbReference>
<dbReference type="InterPro" id="IPR050498">
    <property type="entry name" value="Ycf3"/>
</dbReference>
<dbReference type="GO" id="GO:0046813">
    <property type="term" value="P:receptor-mediated virion attachment to host cell"/>
    <property type="evidence" value="ECO:0007669"/>
    <property type="project" value="TreeGrafter"/>
</dbReference>
<gene>
    <name evidence="5" type="ORF">H6P80_08635</name>
</gene>
<dbReference type="InterPro" id="IPR011990">
    <property type="entry name" value="TPR-like_helical_dom_sf"/>
</dbReference>
<evidence type="ECO:0000256" key="1">
    <source>
        <dbReference type="ARBA" id="ARBA00022737"/>
    </source>
</evidence>
<protein>
    <recommendedName>
        <fullName evidence="7">Tetratricopeptide repeat protein</fullName>
    </recommendedName>
</protein>
<sequence>MKTCTGIAAAAIATALAASAAQSGIMVAGNSSARICYAAAARQSDNRVDLRPCSLALDHDALTTRDRVATLVNRGIIYFHRADWDQALADFDAALAIDNNQPEAMLNKALTLLRRDRSGENAIPYFTRALELGTEAPAVAHYGRGLAHQLDGDLTDAYIDIRRASDLDPEWDAPRNDLSNFIVQPVG</sequence>
<keyword evidence="4" id="KW-0732">Signal</keyword>
<dbReference type="Proteomes" id="UP000564378">
    <property type="component" value="Unassembled WGS sequence"/>
</dbReference>
<feature type="chain" id="PRO_5033016438" description="Tetratricopeptide repeat protein" evidence="4">
    <location>
        <begin position="21"/>
        <end position="187"/>
    </location>
</feature>
<name>A0A842HX52_9SPHN</name>
<dbReference type="EMBL" id="JACJVJ010000001">
    <property type="protein sequence ID" value="MBC2777686.1"/>
    <property type="molecule type" value="Genomic_DNA"/>
</dbReference>
<comment type="caution">
    <text evidence="5">The sequence shown here is derived from an EMBL/GenBank/DDBJ whole genome shotgun (WGS) entry which is preliminary data.</text>
</comment>
<proteinExistence type="predicted"/>
<feature type="signal peptide" evidence="4">
    <location>
        <begin position="1"/>
        <end position="20"/>
    </location>
</feature>
<dbReference type="SUPFAM" id="SSF48452">
    <property type="entry name" value="TPR-like"/>
    <property type="match status" value="1"/>
</dbReference>
<dbReference type="PANTHER" id="PTHR44858:SF1">
    <property type="entry name" value="UDP-N-ACETYLGLUCOSAMINE--PEPTIDE N-ACETYLGLUCOSAMINYLTRANSFERASE SPINDLY-RELATED"/>
    <property type="match status" value="1"/>
</dbReference>
<dbReference type="PANTHER" id="PTHR44858">
    <property type="entry name" value="TETRATRICOPEPTIDE REPEAT PROTEIN 6"/>
    <property type="match status" value="1"/>
</dbReference>
<evidence type="ECO:0000313" key="5">
    <source>
        <dbReference type="EMBL" id="MBC2777686.1"/>
    </source>
</evidence>
<evidence type="ECO:0008006" key="7">
    <source>
        <dbReference type="Google" id="ProtNLM"/>
    </source>
</evidence>
<accession>A0A842HX52</accession>
<evidence type="ECO:0000256" key="3">
    <source>
        <dbReference type="PROSITE-ProRule" id="PRU00339"/>
    </source>
</evidence>
<dbReference type="InterPro" id="IPR019734">
    <property type="entry name" value="TPR_rpt"/>
</dbReference>